<dbReference type="InterPro" id="IPR004927">
    <property type="entry name" value="MerB"/>
</dbReference>
<evidence type="ECO:0000313" key="1">
    <source>
        <dbReference type="EMBL" id="GAA4633539.1"/>
    </source>
</evidence>
<reference evidence="2" key="1">
    <citation type="journal article" date="2019" name="Int. J. Syst. Evol. Microbiol.">
        <title>The Global Catalogue of Microorganisms (GCM) 10K type strain sequencing project: providing services to taxonomists for standard genome sequencing and annotation.</title>
        <authorList>
            <consortium name="The Broad Institute Genomics Platform"/>
            <consortium name="The Broad Institute Genome Sequencing Center for Infectious Disease"/>
            <person name="Wu L."/>
            <person name="Ma J."/>
        </authorList>
    </citation>
    <scope>NUCLEOTIDE SEQUENCE [LARGE SCALE GENOMIC DNA]</scope>
    <source>
        <strain evidence="2">JCM 17939</strain>
    </source>
</reference>
<comment type="caution">
    <text evidence="1">The sequence shown here is derived from an EMBL/GenBank/DDBJ whole genome shotgun (WGS) entry which is preliminary data.</text>
</comment>
<organism evidence="1 2">
    <name type="scientific">Actinoallomurus vinaceus</name>
    <dbReference type="NCBI Taxonomy" id="1080074"/>
    <lineage>
        <taxon>Bacteria</taxon>
        <taxon>Bacillati</taxon>
        <taxon>Actinomycetota</taxon>
        <taxon>Actinomycetes</taxon>
        <taxon>Streptosporangiales</taxon>
        <taxon>Thermomonosporaceae</taxon>
        <taxon>Actinoallomurus</taxon>
    </lineage>
</organism>
<sequence length="227" mass="25164">MNDERRLEGLRTAVYATLAEEGRAPSAGELAVRWGRSPEETVWGLRELAVRHTIVLGAADDVIRMAHPFSASPMGFVVSPLDGRDDRNWWGGCAWDSFGISAALGVDVLIDTACPECGRRHRVTSGPERPPTPELTVHFPLPAARWWDDVVFTCSNIRMFCSPDHLAAWASRTGRVVGRAVGAATVWELSRPWYGDRLAPGFRPHTTEHNQRLLTEVGLAGDFWRLP</sequence>
<dbReference type="SUPFAM" id="SSF160387">
    <property type="entry name" value="NosL/MerB-like"/>
    <property type="match status" value="1"/>
</dbReference>
<dbReference type="GO" id="GO:0016829">
    <property type="term" value="F:lyase activity"/>
    <property type="evidence" value="ECO:0007669"/>
    <property type="project" value="UniProtKB-KW"/>
</dbReference>
<dbReference type="EMBL" id="BAABHK010000012">
    <property type="protein sequence ID" value="GAA4633539.1"/>
    <property type="molecule type" value="Genomic_DNA"/>
</dbReference>
<keyword evidence="2" id="KW-1185">Reference proteome</keyword>
<protein>
    <submittedName>
        <fullName evidence="1">Organomercurial lyase</fullName>
    </submittedName>
</protein>
<keyword evidence="1" id="KW-0456">Lyase</keyword>
<name>A0ABP8ULM3_9ACTN</name>
<dbReference type="RefSeq" id="WP_345436535.1">
    <property type="nucleotide sequence ID" value="NZ_BAABHK010000012.1"/>
</dbReference>
<dbReference type="InterPro" id="IPR053717">
    <property type="entry name" value="MerB_lyase_sf"/>
</dbReference>
<proteinExistence type="predicted"/>
<dbReference type="Proteomes" id="UP001501442">
    <property type="component" value="Unassembled WGS sequence"/>
</dbReference>
<evidence type="ECO:0000313" key="2">
    <source>
        <dbReference type="Proteomes" id="UP001501442"/>
    </source>
</evidence>
<accession>A0ABP8ULM3</accession>
<gene>
    <name evidence="1" type="primary">merB</name>
    <name evidence="1" type="ORF">GCM10023196_071460</name>
</gene>
<dbReference type="Pfam" id="PF03243">
    <property type="entry name" value="MerB"/>
    <property type="match status" value="1"/>
</dbReference>
<dbReference type="Gene3D" id="3.30.450.410">
    <property type="match status" value="1"/>
</dbReference>